<accession>A0A7Y6PIW5</accession>
<dbReference type="Proteomes" id="UP000524321">
    <property type="component" value="Unassembled WGS sequence"/>
</dbReference>
<feature type="non-terminal residue" evidence="1">
    <location>
        <position position="100"/>
    </location>
</feature>
<dbReference type="RefSeq" id="WP_176351000.1">
    <property type="nucleotide sequence ID" value="NZ_JABWDJ010000658.1"/>
</dbReference>
<protein>
    <submittedName>
        <fullName evidence="1">Uncharacterized protein</fullName>
    </submittedName>
</protein>
<dbReference type="AlphaFoldDB" id="A0A7Y6PIW5"/>
<sequence>KEAAQTVEQKFEEDYKDTAVTVELDGQQYTMNVFPMLGMDASAEIEKAYEKGHGNLLVRGLEWVEMKRGKAEKLSYDVQPTVAHPDEVEGIVQASGIQDY</sequence>
<dbReference type="EMBL" id="JABWDJ010000658">
    <property type="protein sequence ID" value="NVB76606.1"/>
    <property type="molecule type" value="Genomic_DNA"/>
</dbReference>
<proteinExistence type="predicted"/>
<name>A0A7Y6PIW5_PHOVU</name>
<reference evidence="1 2" key="2">
    <citation type="submission" date="2020-07" db="EMBL/GenBank/DDBJ databases">
        <title>Bacterial metabolism rescues the inhibition of intestinal drug absorption by food and drug additives.</title>
        <authorList>
            <person name="Zou L."/>
            <person name="Spanogiannopoulos P."/>
            <person name="Chien H.-C."/>
            <person name="Pieper L.M."/>
            <person name="Cai W."/>
            <person name="Khuri N."/>
            <person name="Pottel J."/>
            <person name="Vora B."/>
            <person name="Ni Z."/>
            <person name="Tsakalozou E."/>
            <person name="Zhang W."/>
            <person name="Shoichet B.K."/>
            <person name="Giacomini K.M."/>
            <person name="Turnbaugh P.J."/>
        </authorList>
    </citation>
    <scope>NUCLEOTIDE SEQUENCE [LARGE SCALE GENOMIC DNA]</scope>
    <source>
        <strain evidence="1 2">B33</strain>
    </source>
</reference>
<evidence type="ECO:0000313" key="2">
    <source>
        <dbReference type="Proteomes" id="UP000524321"/>
    </source>
</evidence>
<gene>
    <name evidence="1" type="ORF">HUV05_24535</name>
</gene>
<feature type="non-terminal residue" evidence="1">
    <location>
        <position position="1"/>
    </location>
</feature>
<reference evidence="1 2" key="1">
    <citation type="submission" date="2020-04" db="EMBL/GenBank/DDBJ databases">
        <authorList>
            <person name="Pieper L."/>
        </authorList>
    </citation>
    <scope>NUCLEOTIDE SEQUENCE [LARGE SCALE GENOMIC DNA]</scope>
    <source>
        <strain evidence="1 2">B33</strain>
    </source>
</reference>
<organism evidence="1 2">
    <name type="scientific">Phocaeicola vulgatus</name>
    <name type="common">Bacteroides vulgatus</name>
    <dbReference type="NCBI Taxonomy" id="821"/>
    <lineage>
        <taxon>Bacteria</taxon>
        <taxon>Pseudomonadati</taxon>
        <taxon>Bacteroidota</taxon>
        <taxon>Bacteroidia</taxon>
        <taxon>Bacteroidales</taxon>
        <taxon>Bacteroidaceae</taxon>
        <taxon>Phocaeicola</taxon>
    </lineage>
</organism>
<evidence type="ECO:0000313" key="1">
    <source>
        <dbReference type="EMBL" id="NVB76606.1"/>
    </source>
</evidence>
<comment type="caution">
    <text evidence="1">The sequence shown here is derived from an EMBL/GenBank/DDBJ whole genome shotgun (WGS) entry which is preliminary data.</text>
</comment>